<dbReference type="EMBL" id="JAMSHJ010000007">
    <property type="protein sequence ID" value="KAI5384245.1"/>
    <property type="molecule type" value="Genomic_DNA"/>
</dbReference>
<evidence type="ECO:0000256" key="3">
    <source>
        <dbReference type="PROSITE-ProRule" id="PRU00708"/>
    </source>
</evidence>
<dbReference type="AlphaFoldDB" id="A0A9D4ZVU6"/>
<dbReference type="Proteomes" id="UP001058974">
    <property type="component" value="Chromosome 7"/>
</dbReference>
<reference evidence="4 5" key="1">
    <citation type="journal article" date="2022" name="Nat. Genet.">
        <title>Improved pea reference genome and pan-genome highlight genomic features and evolutionary characteristics.</title>
        <authorList>
            <person name="Yang T."/>
            <person name="Liu R."/>
            <person name="Luo Y."/>
            <person name="Hu S."/>
            <person name="Wang D."/>
            <person name="Wang C."/>
            <person name="Pandey M.K."/>
            <person name="Ge S."/>
            <person name="Xu Q."/>
            <person name="Li N."/>
            <person name="Li G."/>
            <person name="Huang Y."/>
            <person name="Saxena R.K."/>
            <person name="Ji Y."/>
            <person name="Li M."/>
            <person name="Yan X."/>
            <person name="He Y."/>
            <person name="Liu Y."/>
            <person name="Wang X."/>
            <person name="Xiang C."/>
            <person name="Varshney R.K."/>
            <person name="Ding H."/>
            <person name="Gao S."/>
            <person name="Zong X."/>
        </authorList>
    </citation>
    <scope>NUCLEOTIDE SEQUENCE [LARGE SCALE GENOMIC DNA]</scope>
    <source>
        <strain evidence="4 5">cv. Zhongwan 6</strain>
    </source>
</reference>
<dbReference type="InterPro" id="IPR011990">
    <property type="entry name" value="TPR-like_helical_dom_sf"/>
</dbReference>
<protein>
    <recommendedName>
        <fullName evidence="6">Pentatricopeptide repeat-containing protein</fullName>
    </recommendedName>
</protein>
<keyword evidence="5" id="KW-1185">Reference proteome</keyword>
<organism evidence="4 5">
    <name type="scientific">Pisum sativum</name>
    <name type="common">Garden pea</name>
    <name type="synonym">Lathyrus oleraceus</name>
    <dbReference type="NCBI Taxonomy" id="3888"/>
    <lineage>
        <taxon>Eukaryota</taxon>
        <taxon>Viridiplantae</taxon>
        <taxon>Streptophyta</taxon>
        <taxon>Embryophyta</taxon>
        <taxon>Tracheophyta</taxon>
        <taxon>Spermatophyta</taxon>
        <taxon>Magnoliopsida</taxon>
        <taxon>eudicotyledons</taxon>
        <taxon>Gunneridae</taxon>
        <taxon>Pentapetalae</taxon>
        <taxon>rosids</taxon>
        <taxon>fabids</taxon>
        <taxon>Fabales</taxon>
        <taxon>Fabaceae</taxon>
        <taxon>Papilionoideae</taxon>
        <taxon>50 kb inversion clade</taxon>
        <taxon>NPAAA clade</taxon>
        <taxon>Hologalegina</taxon>
        <taxon>IRL clade</taxon>
        <taxon>Fabeae</taxon>
        <taxon>Lathyrus</taxon>
    </lineage>
</organism>
<sequence>MFQKLDFHGKFNEMENLLSEMRANLNTFLEGDYVEVMRPYGRKGKVQDVVDTFEHTDLYNCDPYIHSNSIMNILVEFGYFNQAHKFYMRIIDKRVESDINTYTIRIKSFCRTCRPHAAHRLLRNMPLLGCFSNFVAYCTVVAGFYEFDDKVKSHEFFDEILECSLCHDVTTFNKLVHIICKMGLVLESRIPSMRLFFISSTASSGTYFWFPARMGDFNLVARGKESLYSFELLDLEDVVIVTDDEFDV</sequence>
<keyword evidence="2" id="KW-0677">Repeat</keyword>
<evidence type="ECO:0000256" key="2">
    <source>
        <dbReference type="ARBA" id="ARBA00022737"/>
    </source>
</evidence>
<evidence type="ECO:0000313" key="5">
    <source>
        <dbReference type="Proteomes" id="UP001058974"/>
    </source>
</evidence>
<evidence type="ECO:0008006" key="6">
    <source>
        <dbReference type="Google" id="ProtNLM"/>
    </source>
</evidence>
<comment type="similarity">
    <text evidence="1">Belongs to the PPR family. P subfamily.</text>
</comment>
<dbReference type="Gene3D" id="1.25.40.10">
    <property type="entry name" value="Tetratricopeptide repeat domain"/>
    <property type="match status" value="1"/>
</dbReference>
<accession>A0A9D4ZVU6</accession>
<dbReference type="Pfam" id="PF01535">
    <property type="entry name" value="PPR"/>
    <property type="match status" value="1"/>
</dbReference>
<evidence type="ECO:0000313" key="4">
    <source>
        <dbReference type="EMBL" id="KAI5384245.1"/>
    </source>
</evidence>
<dbReference type="NCBIfam" id="TIGR00756">
    <property type="entry name" value="PPR"/>
    <property type="match status" value="1"/>
</dbReference>
<feature type="repeat" description="PPR" evidence="3">
    <location>
        <begin position="98"/>
        <end position="132"/>
    </location>
</feature>
<proteinExistence type="inferred from homology"/>
<dbReference type="PROSITE" id="PS51375">
    <property type="entry name" value="PPR"/>
    <property type="match status" value="1"/>
</dbReference>
<evidence type="ECO:0000256" key="1">
    <source>
        <dbReference type="ARBA" id="ARBA00007626"/>
    </source>
</evidence>
<gene>
    <name evidence="4" type="ORF">KIW84_071305</name>
</gene>
<dbReference type="InterPro" id="IPR002885">
    <property type="entry name" value="PPR_rpt"/>
</dbReference>
<dbReference type="Gramene" id="Psat07G0130500-T1">
    <property type="protein sequence ID" value="KAI5384245.1"/>
    <property type="gene ID" value="KIW84_071305"/>
</dbReference>
<comment type="caution">
    <text evidence="4">The sequence shown here is derived from an EMBL/GenBank/DDBJ whole genome shotgun (WGS) entry which is preliminary data.</text>
</comment>
<dbReference type="PANTHER" id="PTHR47941">
    <property type="entry name" value="PENTATRICOPEPTIDE REPEAT-CONTAINING PROTEIN 3, MITOCHONDRIAL"/>
    <property type="match status" value="1"/>
</dbReference>
<name>A0A9D4ZVU6_PEA</name>